<sequence>MMAFLWVFSNKINKYAAGSGSSRQILSLVHSLRPNSQITEPYPFHRPLSLRRVNLLLCLFSLSIYFLY</sequence>
<organism evidence="1 2">
    <name type="scientific">Crotalaria pallida</name>
    <name type="common">Smooth rattlebox</name>
    <name type="synonym">Crotalaria striata</name>
    <dbReference type="NCBI Taxonomy" id="3830"/>
    <lineage>
        <taxon>Eukaryota</taxon>
        <taxon>Viridiplantae</taxon>
        <taxon>Streptophyta</taxon>
        <taxon>Embryophyta</taxon>
        <taxon>Tracheophyta</taxon>
        <taxon>Spermatophyta</taxon>
        <taxon>Magnoliopsida</taxon>
        <taxon>eudicotyledons</taxon>
        <taxon>Gunneridae</taxon>
        <taxon>Pentapetalae</taxon>
        <taxon>rosids</taxon>
        <taxon>fabids</taxon>
        <taxon>Fabales</taxon>
        <taxon>Fabaceae</taxon>
        <taxon>Papilionoideae</taxon>
        <taxon>50 kb inversion clade</taxon>
        <taxon>genistoids sensu lato</taxon>
        <taxon>core genistoids</taxon>
        <taxon>Crotalarieae</taxon>
        <taxon>Crotalaria</taxon>
    </lineage>
</organism>
<keyword evidence="2" id="KW-1185">Reference proteome</keyword>
<evidence type="ECO:0000313" key="2">
    <source>
        <dbReference type="Proteomes" id="UP001372338"/>
    </source>
</evidence>
<dbReference type="EMBL" id="JAYWIO010000008">
    <property type="protein sequence ID" value="KAK7246897.1"/>
    <property type="molecule type" value="Genomic_DNA"/>
</dbReference>
<reference evidence="1 2" key="1">
    <citation type="submission" date="2024-01" db="EMBL/GenBank/DDBJ databases">
        <title>The genomes of 5 underutilized Papilionoideae crops provide insights into root nodulation and disease resistanc.</title>
        <authorList>
            <person name="Yuan L."/>
        </authorList>
    </citation>
    <scope>NUCLEOTIDE SEQUENCE [LARGE SCALE GENOMIC DNA]</scope>
    <source>
        <strain evidence="1">ZHUSHIDOU_FW_LH</strain>
        <tissue evidence="1">Leaf</tissue>
    </source>
</reference>
<accession>A0AAN9E7Z1</accession>
<name>A0AAN9E7Z1_CROPI</name>
<comment type="caution">
    <text evidence="1">The sequence shown here is derived from an EMBL/GenBank/DDBJ whole genome shotgun (WGS) entry which is preliminary data.</text>
</comment>
<proteinExistence type="predicted"/>
<protein>
    <submittedName>
        <fullName evidence="1">Uncharacterized protein</fullName>
    </submittedName>
</protein>
<gene>
    <name evidence="1" type="ORF">RIF29_41767</name>
</gene>
<evidence type="ECO:0000313" key="1">
    <source>
        <dbReference type="EMBL" id="KAK7246897.1"/>
    </source>
</evidence>
<dbReference type="Proteomes" id="UP001372338">
    <property type="component" value="Unassembled WGS sequence"/>
</dbReference>
<dbReference type="AlphaFoldDB" id="A0AAN9E7Z1"/>